<evidence type="ECO:0000259" key="2">
    <source>
        <dbReference type="Pfam" id="PF10338"/>
    </source>
</evidence>
<organism evidence="3 4">
    <name type="scientific">Penicillium steckii</name>
    <dbReference type="NCBI Taxonomy" id="303698"/>
    <lineage>
        <taxon>Eukaryota</taxon>
        <taxon>Fungi</taxon>
        <taxon>Dikarya</taxon>
        <taxon>Ascomycota</taxon>
        <taxon>Pezizomycotina</taxon>
        <taxon>Eurotiomycetes</taxon>
        <taxon>Eurotiomycetidae</taxon>
        <taxon>Eurotiales</taxon>
        <taxon>Aspergillaceae</taxon>
        <taxon>Penicillium</taxon>
    </lineage>
</organism>
<feature type="compositionally biased region" description="Acidic residues" evidence="1">
    <location>
        <begin position="52"/>
        <end position="62"/>
    </location>
</feature>
<dbReference type="GO" id="GO:0030687">
    <property type="term" value="C:preribosome, large subunit precursor"/>
    <property type="evidence" value="ECO:0007669"/>
    <property type="project" value="TreeGrafter"/>
</dbReference>
<proteinExistence type="predicted"/>
<reference evidence="4" key="1">
    <citation type="journal article" date="2017" name="Nat. Microbiol.">
        <title>Global analysis of biosynthetic gene clusters reveals vast potential of secondary metabolite production in Penicillium species.</title>
        <authorList>
            <person name="Nielsen J.C."/>
            <person name="Grijseels S."/>
            <person name="Prigent S."/>
            <person name="Ji B."/>
            <person name="Dainat J."/>
            <person name="Nielsen K.F."/>
            <person name="Frisvad J.C."/>
            <person name="Workman M."/>
            <person name="Nielsen J."/>
        </authorList>
    </citation>
    <scope>NUCLEOTIDE SEQUENCE [LARGE SCALE GENOMIC DNA]</scope>
    <source>
        <strain evidence="4">IBT 24891</strain>
    </source>
</reference>
<dbReference type="AlphaFoldDB" id="A0A1V6T5G2"/>
<dbReference type="Proteomes" id="UP000191285">
    <property type="component" value="Unassembled WGS sequence"/>
</dbReference>
<dbReference type="PANTHER" id="PTHR28219:SF1">
    <property type="entry name" value="UPF0642 PROTEIN YBL028C"/>
    <property type="match status" value="1"/>
</dbReference>
<dbReference type="InterPro" id="IPR019434">
    <property type="entry name" value="DUF2423"/>
</dbReference>
<feature type="region of interest" description="Disordered" evidence="1">
    <location>
        <begin position="36"/>
        <end position="120"/>
    </location>
</feature>
<accession>A0A1V6T5G2</accession>
<evidence type="ECO:0000313" key="3">
    <source>
        <dbReference type="EMBL" id="OQE21244.1"/>
    </source>
</evidence>
<evidence type="ECO:0000256" key="1">
    <source>
        <dbReference type="SAM" id="MobiDB-lite"/>
    </source>
</evidence>
<sequence length="120" mass="13611">MAKSVRASVSKRNRANLRKKFFGPVVDARTERLSAKLQELASQPRPEKEQMDVESNEADQKDDDAKTAADEDMDVDTKATPARSQKKPQRVQKQRNRKPRNSIVFKAKSSGKDKKGSKRK</sequence>
<gene>
    <name evidence="3" type="ORF">PENSTE_c012G10132</name>
</gene>
<name>A0A1V6T5G2_9EURO</name>
<dbReference type="OrthoDB" id="4087970at2759"/>
<dbReference type="PANTHER" id="PTHR28219">
    <property type="entry name" value="UPF0642 PROTEIN YBL028C"/>
    <property type="match status" value="1"/>
</dbReference>
<comment type="caution">
    <text evidence="3">The sequence shown here is derived from an EMBL/GenBank/DDBJ whole genome shotgun (WGS) entry which is preliminary data.</text>
</comment>
<keyword evidence="4" id="KW-1185">Reference proteome</keyword>
<feature type="compositionally biased region" description="Basic residues" evidence="1">
    <location>
        <begin position="84"/>
        <end position="100"/>
    </location>
</feature>
<feature type="domain" description="DUF2423" evidence="2">
    <location>
        <begin position="1"/>
        <end position="44"/>
    </location>
</feature>
<evidence type="ECO:0000313" key="4">
    <source>
        <dbReference type="Proteomes" id="UP000191285"/>
    </source>
</evidence>
<protein>
    <recommendedName>
        <fullName evidence="2">DUF2423 domain-containing protein</fullName>
    </recommendedName>
</protein>
<dbReference type="Pfam" id="PF10338">
    <property type="entry name" value="YBL028C_N"/>
    <property type="match status" value="1"/>
</dbReference>
<dbReference type="EMBL" id="MLKD01000012">
    <property type="protein sequence ID" value="OQE21244.1"/>
    <property type="molecule type" value="Genomic_DNA"/>
</dbReference>